<dbReference type="InterPro" id="IPR032675">
    <property type="entry name" value="LRR_dom_sf"/>
</dbReference>
<keyword evidence="3" id="KW-0812">Transmembrane</keyword>
<evidence type="ECO:0000256" key="2">
    <source>
        <dbReference type="ARBA" id="ARBA00022737"/>
    </source>
</evidence>
<protein>
    <submittedName>
        <fullName evidence="6">Phospholipase A2 inhibitor</fullName>
    </submittedName>
</protein>
<evidence type="ECO:0000313" key="5">
    <source>
        <dbReference type="Proteomes" id="UP000504634"/>
    </source>
</evidence>
<dbReference type="RefSeq" id="XP_030377486.1">
    <property type="nucleotide sequence ID" value="XM_030521626.1"/>
</dbReference>
<proteinExistence type="predicted"/>
<accession>A0A6J2TLM2</accession>
<dbReference type="OrthoDB" id="1687175at2759"/>
<dbReference type="AlphaFoldDB" id="A0A6J2TLM2"/>
<feature type="signal peptide" evidence="4">
    <location>
        <begin position="1"/>
        <end position="26"/>
    </location>
</feature>
<keyword evidence="2" id="KW-0677">Repeat</keyword>
<sequence>MISVQRLNFVLWLLLSVSFLGETVRGENIDAEEVDRFCYPDLLRNSRLSCECSSVNAAPWGMRALHIDCSYKDYKSKDLSELLPLYIDSLDLSWNTLDLVPQFSSDTLRQLNLMHNNISGITSNNFAQLGSLQELHLSWNSIQWLAAQAFANLPHLQVLDLGHNNLQVLPAQIFAPLLVLTTLDLAWNRQLNQTVELQAKDWYNSYGINNKLGTLRLDACNLSTLVLPTAAPLKHLSLRRNRFTRVPPQLPATLQQLDMSDNLLEILLPTDLGNLTQLQQLTMEDMPVLESIAANALQSLDMLEVVSLQNSRRLSSINDVAFGSNKSYWPPLRRLIFRGTMLRTFNATLYPLFAQLDELDLNGLPLHCYCELVWLKDLTIETNGRCYKPSSVRGMLVSSVRRDYFKCDSWPRWLYGLMVLGLISLMAAGAYLVVMGLRPHRGVTMRRKVGAGSPYARVTIEPNRQENNFSAVD</sequence>
<dbReference type="SMART" id="SM00369">
    <property type="entry name" value="LRR_TYP"/>
    <property type="match status" value="3"/>
</dbReference>
<evidence type="ECO:0000256" key="3">
    <source>
        <dbReference type="SAM" id="Phobius"/>
    </source>
</evidence>
<dbReference type="Pfam" id="PF13855">
    <property type="entry name" value="LRR_8"/>
    <property type="match status" value="2"/>
</dbReference>
<keyword evidence="3" id="KW-0472">Membrane</keyword>
<keyword evidence="6" id="KW-0593">Phospholipase A2 inhibitor</keyword>
<dbReference type="PANTHER" id="PTHR24366:SF96">
    <property type="entry name" value="LEUCINE RICH REPEAT CONTAINING 53"/>
    <property type="match status" value="1"/>
</dbReference>
<evidence type="ECO:0000313" key="6">
    <source>
        <dbReference type="RefSeq" id="XP_030377486.1"/>
    </source>
</evidence>
<reference evidence="6" key="1">
    <citation type="submission" date="2025-08" db="UniProtKB">
        <authorList>
            <consortium name="RefSeq"/>
        </authorList>
    </citation>
    <scope>IDENTIFICATION</scope>
    <source>
        <strain evidence="6">11010-0011.00</strain>
        <tissue evidence="6">Whole body</tissue>
    </source>
</reference>
<dbReference type="SUPFAM" id="SSF52058">
    <property type="entry name" value="L domain-like"/>
    <property type="match status" value="1"/>
</dbReference>
<name>A0A6J2TLM2_DROLE</name>
<dbReference type="InterPro" id="IPR001611">
    <property type="entry name" value="Leu-rich_rpt"/>
</dbReference>
<keyword evidence="3" id="KW-1133">Transmembrane helix</keyword>
<dbReference type="Proteomes" id="UP000504634">
    <property type="component" value="Unplaced"/>
</dbReference>
<organism evidence="5 6">
    <name type="scientific">Drosophila lebanonensis</name>
    <name type="common">Fruit fly</name>
    <name type="synonym">Scaptodrosophila lebanonensis</name>
    <dbReference type="NCBI Taxonomy" id="7225"/>
    <lineage>
        <taxon>Eukaryota</taxon>
        <taxon>Metazoa</taxon>
        <taxon>Ecdysozoa</taxon>
        <taxon>Arthropoda</taxon>
        <taxon>Hexapoda</taxon>
        <taxon>Insecta</taxon>
        <taxon>Pterygota</taxon>
        <taxon>Neoptera</taxon>
        <taxon>Endopterygota</taxon>
        <taxon>Diptera</taxon>
        <taxon>Brachycera</taxon>
        <taxon>Muscomorpha</taxon>
        <taxon>Ephydroidea</taxon>
        <taxon>Drosophilidae</taxon>
        <taxon>Scaptodrosophila</taxon>
    </lineage>
</organism>
<evidence type="ECO:0000256" key="1">
    <source>
        <dbReference type="ARBA" id="ARBA00022614"/>
    </source>
</evidence>
<keyword evidence="4" id="KW-0732">Signal</keyword>
<dbReference type="PANTHER" id="PTHR24366">
    <property type="entry name" value="IG(IMMUNOGLOBULIN) AND LRR(LEUCINE RICH REPEAT) DOMAINS"/>
    <property type="match status" value="1"/>
</dbReference>
<dbReference type="Pfam" id="PF00560">
    <property type="entry name" value="LRR_1"/>
    <property type="match status" value="1"/>
</dbReference>
<dbReference type="GeneID" id="115626296"/>
<keyword evidence="5" id="KW-1185">Reference proteome</keyword>
<feature type="chain" id="PRO_5026858736" evidence="4">
    <location>
        <begin position="27"/>
        <end position="473"/>
    </location>
</feature>
<dbReference type="PROSITE" id="PS51450">
    <property type="entry name" value="LRR"/>
    <property type="match status" value="2"/>
</dbReference>
<feature type="transmembrane region" description="Helical" evidence="3">
    <location>
        <begin position="413"/>
        <end position="437"/>
    </location>
</feature>
<dbReference type="InterPro" id="IPR003591">
    <property type="entry name" value="Leu-rich_rpt_typical-subtyp"/>
</dbReference>
<evidence type="ECO:0000256" key="4">
    <source>
        <dbReference type="SAM" id="SignalP"/>
    </source>
</evidence>
<keyword evidence="1" id="KW-0433">Leucine-rich repeat</keyword>
<dbReference type="Gene3D" id="3.80.10.10">
    <property type="entry name" value="Ribonuclease Inhibitor"/>
    <property type="match status" value="2"/>
</dbReference>
<dbReference type="GO" id="GO:0019834">
    <property type="term" value="F:phospholipase A2 inhibitor activity"/>
    <property type="evidence" value="ECO:0007669"/>
    <property type="project" value="UniProtKB-KW"/>
</dbReference>
<gene>
    <name evidence="6" type="primary">LOC115626296</name>
</gene>